<dbReference type="InParanoid" id="A0A165QX38"/>
<dbReference type="EMBL" id="KV425589">
    <property type="protein sequence ID" value="KZT22996.1"/>
    <property type="molecule type" value="Genomic_DNA"/>
</dbReference>
<dbReference type="Proteomes" id="UP000076761">
    <property type="component" value="Unassembled WGS sequence"/>
</dbReference>
<dbReference type="OrthoDB" id="5595695at2759"/>
<evidence type="ECO:0000313" key="2">
    <source>
        <dbReference type="Proteomes" id="UP000076761"/>
    </source>
</evidence>
<name>A0A165QX38_9AGAM</name>
<organism evidence="1 2">
    <name type="scientific">Neolentinus lepideus HHB14362 ss-1</name>
    <dbReference type="NCBI Taxonomy" id="1314782"/>
    <lineage>
        <taxon>Eukaryota</taxon>
        <taxon>Fungi</taxon>
        <taxon>Dikarya</taxon>
        <taxon>Basidiomycota</taxon>
        <taxon>Agaricomycotina</taxon>
        <taxon>Agaricomycetes</taxon>
        <taxon>Gloeophyllales</taxon>
        <taxon>Gloeophyllaceae</taxon>
        <taxon>Neolentinus</taxon>
    </lineage>
</organism>
<keyword evidence="2" id="KW-1185">Reference proteome</keyword>
<proteinExistence type="predicted"/>
<sequence length="149" mass="16689">MGNMAPVVQGESGYLNAWLPLGCEFIETSEGLTIKDANGASMAGYRTFDRTRRGRTRRASCEPADIILTGETDAQYSSAWGAFHFYGRVRPSDGLVILVRQPADPRVNHLGRDVFRGYMLSSEHMVGRRRLPGAKASHEMLWNLRRSEE</sequence>
<gene>
    <name evidence="1" type="ORF">NEOLEDRAFT_575190</name>
</gene>
<accession>A0A165QX38</accession>
<evidence type="ECO:0000313" key="1">
    <source>
        <dbReference type="EMBL" id="KZT22996.1"/>
    </source>
</evidence>
<dbReference type="AlphaFoldDB" id="A0A165QX38"/>
<reference evidence="1 2" key="1">
    <citation type="journal article" date="2016" name="Mol. Biol. Evol.">
        <title>Comparative Genomics of Early-Diverging Mushroom-Forming Fungi Provides Insights into the Origins of Lignocellulose Decay Capabilities.</title>
        <authorList>
            <person name="Nagy L.G."/>
            <person name="Riley R."/>
            <person name="Tritt A."/>
            <person name="Adam C."/>
            <person name="Daum C."/>
            <person name="Floudas D."/>
            <person name="Sun H."/>
            <person name="Yadav J.S."/>
            <person name="Pangilinan J."/>
            <person name="Larsson K.H."/>
            <person name="Matsuura K."/>
            <person name="Barry K."/>
            <person name="Labutti K."/>
            <person name="Kuo R."/>
            <person name="Ohm R.A."/>
            <person name="Bhattacharya S.S."/>
            <person name="Shirouzu T."/>
            <person name="Yoshinaga Y."/>
            <person name="Martin F.M."/>
            <person name="Grigoriev I.V."/>
            <person name="Hibbett D.S."/>
        </authorList>
    </citation>
    <scope>NUCLEOTIDE SEQUENCE [LARGE SCALE GENOMIC DNA]</scope>
    <source>
        <strain evidence="1 2">HHB14362 ss-1</strain>
    </source>
</reference>
<protein>
    <submittedName>
        <fullName evidence="1">Uncharacterized protein</fullName>
    </submittedName>
</protein>
<dbReference type="STRING" id="1314782.A0A165QX38"/>